<keyword evidence="2 10" id="KW-0963">Cytoplasm</keyword>
<dbReference type="PANTHER" id="PTHR30100:SF1">
    <property type="entry name" value="PHOSPHATE ACYLTRANSFERASE"/>
    <property type="match status" value="1"/>
</dbReference>
<evidence type="ECO:0000256" key="9">
    <source>
        <dbReference type="ARBA" id="ARBA00046608"/>
    </source>
</evidence>
<reference evidence="11 12" key="1">
    <citation type="submission" date="2018-07" db="EMBL/GenBank/DDBJ databases">
        <title>Genomic Encyclopedia of Type Strains, Phase III (KMG-III): the genomes of soil and plant-associated and newly described type strains.</title>
        <authorList>
            <person name="Whitman W."/>
        </authorList>
    </citation>
    <scope>NUCLEOTIDE SEQUENCE [LARGE SCALE GENOMIC DNA]</scope>
    <source>
        <strain evidence="11 12">CECT 7506</strain>
    </source>
</reference>
<evidence type="ECO:0000256" key="5">
    <source>
        <dbReference type="ARBA" id="ARBA00023098"/>
    </source>
</evidence>
<sequence length="335" mass="35377">MEGETNVRIAIDAMGGDHAPGLIVQGALEAAAQWPDTELLLVGDTSVIEPLMNGKKPANVVICHADEVIGPDDEPVKAVRRKKGASMVVAGQLVREKQADAMLSAGNTGALMATGLLIVGRMDGIERPALAPMMPTMDDIGVLALDLGANMDARPEHLLQYAIMGSIYRAKVHGLEKPRVGLLNVGTEAKKGNEISKAAYELLEQAPVHFIGNVEARDVLSRNCDVLVCDGFAGNIMLKAMEGAAGTIFSSLKEAFGHSIMTKLAAAIMLPKLRTLKNKMDYKEHGGAPLLGLNGLVVKCHGSSDVIAVKNAVRQARIAIQGQLIESIAAEINGK</sequence>
<proteinExistence type="inferred from homology"/>
<dbReference type="InterPro" id="IPR012281">
    <property type="entry name" value="Phospholipid_synth_PlsX-like"/>
</dbReference>
<dbReference type="GO" id="GO:0006633">
    <property type="term" value="P:fatty acid biosynthetic process"/>
    <property type="evidence" value="ECO:0007669"/>
    <property type="project" value="UniProtKB-UniRule"/>
</dbReference>
<evidence type="ECO:0000256" key="8">
    <source>
        <dbReference type="ARBA" id="ARBA00024069"/>
    </source>
</evidence>
<dbReference type="Gene3D" id="3.40.718.10">
    <property type="entry name" value="Isopropylmalate Dehydrogenase"/>
    <property type="match status" value="1"/>
</dbReference>
<evidence type="ECO:0000256" key="6">
    <source>
        <dbReference type="ARBA" id="ARBA00023209"/>
    </source>
</evidence>
<evidence type="ECO:0000256" key="3">
    <source>
        <dbReference type="ARBA" id="ARBA00022516"/>
    </source>
</evidence>
<evidence type="ECO:0000256" key="2">
    <source>
        <dbReference type="ARBA" id="ARBA00022490"/>
    </source>
</evidence>
<keyword evidence="4 10" id="KW-0808">Transferase</keyword>
<dbReference type="GO" id="GO:0008654">
    <property type="term" value="P:phospholipid biosynthetic process"/>
    <property type="evidence" value="ECO:0007669"/>
    <property type="project" value="UniProtKB-KW"/>
</dbReference>
<comment type="similarity">
    <text evidence="10">Belongs to the PlsX family.</text>
</comment>
<comment type="pathway">
    <text evidence="10">Lipid metabolism; phospholipid metabolism.</text>
</comment>
<keyword evidence="11" id="KW-0012">Acyltransferase</keyword>
<name>A0A368W4J9_9BACL</name>
<evidence type="ECO:0000256" key="10">
    <source>
        <dbReference type="HAMAP-Rule" id="MF_00019"/>
    </source>
</evidence>
<dbReference type="SUPFAM" id="SSF53659">
    <property type="entry name" value="Isocitrate/Isopropylmalate dehydrogenase-like"/>
    <property type="match status" value="1"/>
</dbReference>
<evidence type="ECO:0000256" key="4">
    <source>
        <dbReference type="ARBA" id="ARBA00022679"/>
    </source>
</evidence>
<comment type="catalytic activity">
    <reaction evidence="1 10">
        <text>a fatty acyl-[ACP] + phosphate = an acyl phosphate + holo-[ACP]</text>
        <dbReference type="Rhea" id="RHEA:42292"/>
        <dbReference type="Rhea" id="RHEA-COMP:9685"/>
        <dbReference type="Rhea" id="RHEA-COMP:14125"/>
        <dbReference type="ChEBI" id="CHEBI:43474"/>
        <dbReference type="ChEBI" id="CHEBI:59918"/>
        <dbReference type="ChEBI" id="CHEBI:64479"/>
        <dbReference type="ChEBI" id="CHEBI:138651"/>
        <dbReference type="EC" id="2.3.1.274"/>
    </reaction>
</comment>
<dbReference type="InterPro" id="IPR003664">
    <property type="entry name" value="FA_synthesis"/>
</dbReference>
<dbReference type="GO" id="GO:0005737">
    <property type="term" value="C:cytoplasm"/>
    <property type="evidence" value="ECO:0007669"/>
    <property type="project" value="UniProtKB-SubCell"/>
</dbReference>
<comment type="subunit">
    <text evidence="9 10">Homodimer. Probably interacts with PlsY.</text>
</comment>
<dbReference type="UniPathway" id="UPA00085"/>
<dbReference type="PANTHER" id="PTHR30100">
    <property type="entry name" value="FATTY ACID/PHOSPHOLIPID SYNTHESIS PROTEIN PLSX"/>
    <property type="match status" value="1"/>
</dbReference>
<dbReference type="Pfam" id="PF02504">
    <property type="entry name" value="FA_synthesis"/>
    <property type="match status" value="1"/>
</dbReference>
<protein>
    <recommendedName>
        <fullName evidence="8 10">Phosphate acyltransferase</fullName>
        <ecNumber evidence="8 10">2.3.1.274</ecNumber>
    </recommendedName>
    <alternativeName>
        <fullName evidence="10">Acyl-ACP phosphotransacylase</fullName>
    </alternativeName>
    <alternativeName>
        <fullName evidence="10">Acyl-[acyl-carrier-protein]--phosphate acyltransferase</fullName>
    </alternativeName>
    <alternativeName>
        <fullName evidence="10">Phosphate-acyl-ACP acyltransferase</fullName>
    </alternativeName>
</protein>
<evidence type="ECO:0000313" key="11">
    <source>
        <dbReference type="EMBL" id="RCW50080.1"/>
    </source>
</evidence>
<comment type="function">
    <text evidence="10">Catalyzes the reversible formation of acyl-phosphate (acyl-PO(4)) from acyl-[acyl-carrier-protein] (acyl-ACP). This enzyme utilizes acyl-ACP as fatty acyl donor, but not acyl-CoA.</text>
</comment>
<keyword evidence="5 10" id="KW-0443">Lipid metabolism</keyword>
<dbReference type="PIRSF" id="PIRSF002465">
    <property type="entry name" value="Phsphlp_syn_PlsX"/>
    <property type="match status" value="1"/>
</dbReference>
<keyword evidence="3 10" id="KW-0444">Lipid biosynthesis</keyword>
<comment type="caution">
    <text evidence="11">The sequence shown here is derived from an EMBL/GenBank/DDBJ whole genome shotgun (WGS) entry which is preliminary data.</text>
</comment>
<dbReference type="EMBL" id="QPJD01000003">
    <property type="protein sequence ID" value="RCW50080.1"/>
    <property type="molecule type" value="Genomic_DNA"/>
</dbReference>
<accession>A0A368W4J9</accession>
<dbReference type="GO" id="GO:0043811">
    <property type="term" value="F:phosphate:acyl-[acyl carrier protein] acyltransferase activity"/>
    <property type="evidence" value="ECO:0007669"/>
    <property type="project" value="UniProtKB-UniRule"/>
</dbReference>
<gene>
    <name evidence="10" type="primary">plsX</name>
    <name evidence="11" type="ORF">DFP97_10398</name>
</gene>
<dbReference type="Proteomes" id="UP000252415">
    <property type="component" value="Unassembled WGS sequence"/>
</dbReference>
<keyword evidence="6 10" id="KW-0594">Phospholipid biosynthesis</keyword>
<dbReference type="NCBIfam" id="TIGR00182">
    <property type="entry name" value="plsX"/>
    <property type="match status" value="1"/>
</dbReference>
<dbReference type="EC" id="2.3.1.274" evidence="8 10"/>
<keyword evidence="12" id="KW-1185">Reference proteome</keyword>
<keyword evidence="7 10" id="KW-1208">Phospholipid metabolism</keyword>
<dbReference type="AlphaFoldDB" id="A0A368W4J9"/>
<evidence type="ECO:0000256" key="7">
    <source>
        <dbReference type="ARBA" id="ARBA00023264"/>
    </source>
</evidence>
<comment type="subcellular location">
    <subcellularLocation>
        <location evidence="10">Cytoplasm</location>
    </subcellularLocation>
    <text evidence="10">Associated with the membrane possibly through PlsY.</text>
</comment>
<dbReference type="HAMAP" id="MF_00019">
    <property type="entry name" value="PlsX"/>
    <property type="match status" value="1"/>
</dbReference>
<evidence type="ECO:0000256" key="1">
    <source>
        <dbReference type="ARBA" id="ARBA00001232"/>
    </source>
</evidence>
<organism evidence="11 12">
    <name type="scientific">Paenibacillus prosopidis</name>
    <dbReference type="NCBI Taxonomy" id="630520"/>
    <lineage>
        <taxon>Bacteria</taxon>
        <taxon>Bacillati</taxon>
        <taxon>Bacillota</taxon>
        <taxon>Bacilli</taxon>
        <taxon>Bacillales</taxon>
        <taxon>Paenibacillaceae</taxon>
        <taxon>Paenibacillus</taxon>
    </lineage>
</organism>
<evidence type="ECO:0000313" key="12">
    <source>
        <dbReference type="Proteomes" id="UP000252415"/>
    </source>
</evidence>